<dbReference type="OrthoDB" id="2220363at2"/>
<dbReference type="GO" id="GO:0034257">
    <property type="term" value="F:nicotinamide riboside transmembrane transporter activity"/>
    <property type="evidence" value="ECO:0007669"/>
    <property type="project" value="InterPro"/>
</dbReference>
<evidence type="ECO:0000256" key="7">
    <source>
        <dbReference type="ARBA" id="ARBA00023136"/>
    </source>
</evidence>
<name>A0A412IUU7_9FIRM</name>
<comment type="similarity">
    <text evidence="2">Belongs to the nicotinamide ribonucleoside (NR) uptake permease (TC 4.B.1) family.</text>
</comment>
<dbReference type="PANTHER" id="PTHR36122:SF2">
    <property type="entry name" value="NICOTINAMIDE RIBOSIDE TRANSPORTER PNUC"/>
    <property type="match status" value="1"/>
</dbReference>
<keyword evidence="6 8" id="KW-1133">Transmembrane helix</keyword>
<gene>
    <name evidence="9" type="ORF">DWX94_02040</name>
</gene>
<feature type="transmembrane region" description="Helical" evidence="8">
    <location>
        <begin position="57"/>
        <end position="76"/>
    </location>
</feature>
<dbReference type="PANTHER" id="PTHR36122">
    <property type="entry name" value="NICOTINAMIDE RIBOSIDE TRANSPORTER PNUC"/>
    <property type="match status" value="1"/>
</dbReference>
<comment type="subcellular location">
    <subcellularLocation>
        <location evidence="1">Cell membrane</location>
        <topology evidence="1">Multi-pass membrane protein</topology>
    </subcellularLocation>
</comment>
<evidence type="ECO:0000256" key="6">
    <source>
        <dbReference type="ARBA" id="ARBA00022989"/>
    </source>
</evidence>
<proteinExistence type="inferred from homology"/>
<organism evidence="9 10">
    <name type="scientific">Coprococcus eutactus</name>
    <dbReference type="NCBI Taxonomy" id="33043"/>
    <lineage>
        <taxon>Bacteria</taxon>
        <taxon>Bacillati</taxon>
        <taxon>Bacillota</taxon>
        <taxon>Clostridia</taxon>
        <taxon>Lachnospirales</taxon>
        <taxon>Lachnospiraceae</taxon>
        <taxon>Coprococcus</taxon>
    </lineage>
</organism>
<evidence type="ECO:0000256" key="5">
    <source>
        <dbReference type="ARBA" id="ARBA00022692"/>
    </source>
</evidence>
<feature type="transmembrane region" description="Helical" evidence="8">
    <location>
        <begin position="171"/>
        <end position="190"/>
    </location>
</feature>
<comment type="caution">
    <text evidence="9">The sequence shown here is derived from an EMBL/GenBank/DDBJ whole genome shotgun (WGS) entry which is preliminary data.</text>
</comment>
<dbReference type="InterPro" id="IPR006419">
    <property type="entry name" value="NMN_transpt_PnuC"/>
</dbReference>
<keyword evidence="7 8" id="KW-0472">Membrane</keyword>
<feature type="transmembrane region" description="Helical" evidence="8">
    <location>
        <begin position="196"/>
        <end position="216"/>
    </location>
</feature>
<evidence type="ECO:0000256" key="1">
    <source>
        <dbReference type="ARBA" id="ARBA00004651"/>
    </source>
</evidence>
<dbReference type="GO" id="GO:0005886">
    <property type="term" value="C:plasma membrane"/>
    <property type="evidence" value="ECO:0007669"/>
    <property type="project" value="UniProtKB-SubCell"/>
</dbReference>
<dbReference type="EMBL" id="QRVK01000003">
    <property type="protein sequence ID" value="RGS43869.1"/>
    <property type="molecule type" value="Genomic_DNA"/>
</dbReference>
<keyword evidence="5 8" id="KW-0812">Transmembrane</keyword>
<evidence type="ECO:0000256" key="4">
    <source>
        <dbReference type="ARBA" id="ARBA00022475"/>
    </source>
</evidence>
<accession>A0A412IUU7</accession>
<protein>
    <submittedName>
        <fullName evidence="9">Nicotinamide riboside transporter PnuC</fullName>
    </submittedName>
</protein>
<sequence>MYNPIKELTKREWFIWLCSLIIVLVSNLLTADLDILTLAAALIGVTSLIFAAKGNVWAQILMVVFSILYGIISFRFRYWGEMITYLGMTMPMAVWSAITWFKNPSEGNSSEVAIQKLTRRHVIWLTVSTVLVTVAFYYILMLLDTPNIVFSTISIVTSFLAAALTMLRSSYYAVGYAANDVILIVLWVLASLENPAYIPVVVNFVIFFVNDMYGFVSWKKREVRQAVDL</sequence>
<feature type="transmembrane region" description="Helical" evidence="8">
    <location>
        <begin position="35"/>
        <end position="52"/>
    </location>
</feature>
<evidence type="ECO:0000256" key="8">
    <source>
        <dbReference type="SAM" id="Phobius"/>
    </source>
</evidence>
<evidence type="ECO:0000313" key="10">
    <source>
        <dbReference type="Proteomes" id="UP000283295"/>
    </source>
</evidence>
<dbReference type="Proteomes" id="UP000283295">
    <property type="component" value="Unassembled WGS sequence"/>
</dbReference>
<feature type="transmembrane region" description="Helical" evidence="8">
    <location>
        <begin position="146"/>
        <end position="164"/>
    </location>
</feature>
<feature type="transmembrane region" description="Helical" evidence="8">
    <location>
        <begin position="82"/>
        <end position="101"/>
    </location>
</feature>
<feature type="transmembrane region" description="Helical" evidence="8">
    <location>
        <begin position="122"/>
        <end position="140"/>
    </location>
</feature>
<evidence type="ECO:0000313" key="9">
    <source>
        <dbReference type="EMBL" id="RGS43869.1"/>
    </source>
</evidence>
<evidence type="ECO:0000256" key="3">
    <source>
        <dbReference type="ARBA" id="ARBA00022448"/>
    </source>
</evidence>
<dbReference type="NCBIfam" id="TIGR01528">
    <property type="entry name" value="NMN_trans_PnuC"/>
    <property type="match status" value="1"/>
</dbReference>
<keyword evidence="4" id="KW-1003">Cell membrane</keyword>
<reference evidence="9 10" key="1">
    <citation type="submission" date="2018-08" db="EMBL/GenBank/DDBJ databases">
        <title>A genome reference for cultivated species of the human gut microbiota.</title>
        <authorList>
            <person name="Zou Y."/>
            <person name="Xue W."/>
            <person name="Luo G."/>
        </authorList>
    </citation>
    <scope>NUCLEOTIDE SEQUENCE [LARGE SCALE GENOMIC DNA]</scope>
    <source>
        <strain evidence="9 10">AF22-21</strain>
    </source>
</reference>
<dbReference type="AlphaFoldDB" id="A0A412IUU7"/>
<feature type="transmembrane region" description="Helical" evidence="8">
    <location>
        <begin position="12"/>
        <end position="29"/>
    </location>
</feature>
<keyword evidence="3" id="KW-0813">Transport</keyword>
<dbReference type="Pfam" id="PF04973">
    <property type="entry name" value="NMN_transporter"/>
    <property type="match status" value="1"/>
</dbReference>
<evidence type="ECO:0000256" key="2">
    <source>
        <dbReference type="ARBA" id="ARBA00006669"/>
    </source>
</evidence>